<organism evidence="1 2">
    <name type="scientific">Carnobacterium divergens</name>
    <name type="common">Lactobacillus divergens</name>
    <dbReference type="NCBI Taxonomy" id="2748"/>
    <lineage>
        <taxon>Bacteria</taxon>
        <taxon>Bacillati</taxon>
        <taxon>Bacillota</taxon>
        <taxon>Bacilli</taxon>
        <taxon>Lactobacillales</taxon>
        <taxon>Carnobacteriaceae</taxon>
        <taxon>Carnobacterium</taxon>
    </lineage>
</organism>
<dbReference type="EMBL" id="JALRMR010000017">
    <property type="protein sequence ID" value="MDT1975163.1"/>
    <property type="molecule type" value="Genomic_DNA"/>
</dbReference>
<dbReference type="NCBIfam" id="TIGR04223">
    <property type="entry name" value="quorum_AgrD"/>
    <property type="match status" value="1"/>
</dbReference>
<dbReference type="AlphaFoldDB" id="A0AAW8RG51"/>
<evidence type="ECO:0000313" key="1">
    <source>
        <dbReference type="EMBL" id="MDT1975163.1"/>
    </source>
</evidence>
<protein>
    <submittedName>
        <fullName evidence="1">Cyclic lactone autoinducer peptide</fullName>
    </submittedName>
</protein>
<dbReference type="RefSeq" id="WP_311780900.1">
    <property type="nucleotide sequence ID" value="NZ_JALRMR010000017.1"/>
</dbReference>
<name>A0AAW8RG51_CARDV</name>
<comment type="caution">
    <text evidence="1">The sequence shown here is derived from an EMBL/GenBank/DDBJ whole genome shotgun (WGS) entry which is preliminary data.</text>
</comment>
<proteinExistence type="predicted"/>
<gene>
    <name evidence="1" type="ORF">MX635_12215</name>
</gene>
<sequence length="51" mass="5952">MEKTNMRKKLNVMLLMWIVTLLVSLGELAINNCCLFGIYEPELPDILRKDQ</sequence>
<accession>A0AAW8RG51</accession>
<evidence type="ECO:0000313" key="2">
    <source>
        <dbReference type="Proteomes" id="UP001249945"/>
    </source>
</evidence>
<dbReference type="InterPro" id="IPR009229">
    <property type="entry name" value="AgrD"/>
</dbReference>
<reference evidence="1" key="1">
    <citation type="submission" date="2022-04" db="EMBL/GenBank/DDBJ databases">
        <title>Draft genome sequences of lactic acid bacteria (LAB) strains involved in meat spoilage.</title>
        <authorList>
            <person name="Palevich N."/>
        </authorList>
    </citation>
    <scope>NUCLEOTIDE SEQUENCE</scope>
    <source>
        <strain evidence="1">9-14</strain>
    </source>
</reference>
<dbReference type="Proteomes" id="UP001249945">
    <property type="component" value="Unassembled WGS sequence"/>
</dbReference>